<name>A0A815F2C5_9BILA</name>
<dbReference type="Proteomes" id="UP000677228">
    <property type="component" value="Unassembled WGS sequence"/>
</dbReference>
<dbReference type="AlphaFoldDB" id="A0A815F2C5"/>
<organism evidence="3 7">
    <name type="scientific">Didymodactylos carnosus</name>
    <dbReference type="NCBI Taxonomy" id="1234261"/>
    <lineage>
        <taxon>Eukaryota</taxon>
        <taxon>Metazoa</taxon>
        <taxon>Spiralia</taxon>
        <taxon>Gnathifera</taxon>
        <taxon>Rotifera</taxon>
        <taxon>Eurotatoria</taxon>
        <taxon>Bdelloidea</taxon>
        <taxon>Philodinida</taxon>
        <taxon>Philodinidae</taxon>
        <taxon>Didymodactylos</taxon>
    </lineage>
</organism>
<dbReference type="Pfam" id="PF23265">
    <property type="entry name" value="Ig-like_KY"/>
    <property type="match status" value="1"/>
</dbReference>
<evidence type="ECO:0000313" key="3">
    <source>
        <dbReference type="EMBL" id="CAF1317897.1"/>
    </source>
</evidence>
<reference evidence="3" key="1">
    <citation type="submission" date="2021-02" db="EMBL/GenBank/DDBJ databases">
        <authorList>
            <person name="Nowell W R."/>
        </authorList>
    </citation>
    <scope>NUCLEOTIDE SEQUENCE</scope>
</reference>
<protein>
    <recommendedName>
        <fullName evidence="8">Transglutaminase-like domain-containing protein</fullName>
    </recommendedName>
</protein>
<dbReference type="EMBL" id="CAJNOK010042316">
    <property type="protein sequence ID" value="CAF1563148.1"/>
    <property type="molecule type" value="Genomic_DNA"/>
</dbReference>
<dbReference type="GO" id="GO:0005737">
    <property type="term" value="C:cytoplasm"/>
    <property type="evidence" value="ECO:0007669"/>
    <property type="project" value="TreeGrafter"/>
</dbReference>
<dbReference type="PANTHER" id="PTHR46333">
    <property type="entry name" value="CYTOKINESIS PROTEIN 3"/>
    <property type="match status" value="1"/>
</dbReference>
<evidence type="ECO:0008006" key="8">
    <source>
        <dbReference type="Google" id="ProtNLM"/>
    </source>
</evidence>
<dbReference type="InterPro" id="IPR052557">
    <property type="entry name" value="CAP/Cytokinesis_protein"/>
</dbReference>
<dbReference type="Proteomes" id="UP000681722">
    <property type="component" value="Unassembled WGS sequence"/>
</dbReference>
<dbReference type="PANTHER" id="PTHR46333:SF2">
    <property type="entry name" value="CYTOKINESIS PROTEIN 3"/>
    <property type="match status" value="1"/>
</dbReference>
<dbReference type="InterPro" id="IPR056564">
    <property type="entry name" value="Ig-like_KY"/>
</dbReference>
<dbReference type="EMBL" id="CAJOBC010046146">
    <property type="protein sequence ID" value="CAF4161367.1"/>
    <property type="molecule type" value="Genomic_DNA"/>
</dbReference>
<dbReference type="SUPFAM" id="SSF54001">
    <property type="entry name" value="Cysteine proteinases"/>
    <property type="match status" value="1"/>
</dbReference>
<feature type="domain" description="Transglutaminase-like" evidence="1">
    <location>
        <begin position="43"/>
        <end position="132"/>
    </location>
</feature>
<keyword evidence="7" id="KW-1185">Reference proteome</keyword>
<dbReference type="Proteomes" id="UP000682733">
    <property type="component" value="Unassembled WGS sequence"/>
</dbReference>
<proteinExistence type="predicted"/>
<dbReference type="InterPro" id="IPR002931">
    <property type="entry name" value="Transglutaminase-like"/>
</dbReference>
<comment type="caution">
    <text evidence="3">The sequence shown here is derived from an EMBL/GenBank/DDBJ whole genome shotgun (WGS) entry which is preliminary data.</text>
</comment>
<sequence>MNNICQQRQNVLDNNSSREIIDSWQPSSLDELICNMKQFLSDKYSLDKAWCVFYWITQNIHYDNTRSDQTVESVFKSRSATSSGYTNLFKRLCDEIDLNCEIIKGTVRTIYKRISHEWNAVELEKNHWYLIDSAWGSYNQLNEKSLDLYYFLTPSTKLIQSHIPNDKQWQLLIHPGITKEQQLNVQPKFSSAFHDYRMDIVSPLVWINNGSSYFKIQIRAPDYIQLISSIEYTKDGRKGSSLTHYDGDKCVWECLLAPQTTGIHKIIICAKSINTNERYSQCVRFDVNVTDLNYLITFPYVSDLFQSLKCQLFEPISDNLKIGVKVTLRYRIPKAKNIQIQVGTSLQIPDHYENNIFKSHITVPNDNILIMGQLNNQSYYSTLVKYSTV</sequence>
<evidence type="ECO:0000313" key="7">
    <source>
        <dbReference type="Proteomes" id="UP000663829"/>
    </source>
</evidence>
<accession>A0A815F2C5</accession>
<dbReference type="EMBL" id="CAJNOQ010013265">
    <property type="protein sequence ID" value="CAF1317897.1"/>
    <property type="molecule type" value="Genomic_DNA"/>
</dbReference>
<evidence type="ECO:0000313" key="6">
    <source>
        <dbReference type="EMBL" id="CAF4355478.1"/>
    </source>
</evidence>
<dbReference type="Pfam" id="PF01841">
    <property type="entry name" value="Transglut_core"/>
    <property type="match status" value="1"/>
</dbReference>
<evidence type="ECO:0000313" key="4">
    <source>
        <dbReference type="EMBL" id="CAF1563148.1"/>
    </source>
</evidence>
<dbReference type="EMBL" id="CAJOBA010064977">
    <property type="protein sequence ID" value="CAF4355478.1"/>
    <property type="molecule type" value="Genomic_DNA"/>
</dbReference>
<feature type="domain" description="KY-like immunoglobulin-like" evidence="2">
    <location>
        <begin position="182"/>
        <end position="293"/>
    </location>
</feature>
<dbReference type="Gene3D" id="3.10.620.30">
    <property type="match status" value="1"/>
</dbReference>
<dbReference type="Proteomes" id="UP000663829">
    <property type="component" value="Unassembled WGS sequence"/>
</dbReference>
<gene>
    <name evidence="3" type="ORF">GPM918_LOCUS29326</name>
    <name evidence="4" type="ORF">OVA965_LOCUS39917</name>
    <name evidence="5" type="ORF">SRO942_LOCUS29901</name>
    <name evidence="6" type="ORF">TMI583_LOCUS41298</name>
</gene>
<evidence type="ECO:0000259" key="1">
    <source>
        <dbReference type="Pfam" id="PF01841"/>
    </source>
</evidence>
<dbReference type="OrthoDB" id="6129702at2759"/>
<evidence type="ECO:0000313" key="5">
    <source>
        <dbReference type="EMBL" id="CAF4161367.1"/>
    </source>
</evidence>
<evidence type="ECO:0000259" key="2">
    <source>
        <dbReference type="Pfam" id="PF23265"/>
    </source>
</evidence>
<dbReference type="InterPro" id="IPR038765">
    <property type="entry name" value="Papain-like_cys_pep_sf"/>
</dbReference>